<keyword evidence="3" id="KW-1185">Reference proteome</keyword>
<sequence>MKKLSSVAPFIFALFIVLSTNTRGINGARVCLVPLAVSNPSVPRNCNTQCINKFGEKPPGSIKGEILAGNCLAATGKCYCSFCCDKGCTSVDPEFFN</sequence>
<proteinExistence type="predicted"/>
<dbReference type="EMBL" id="MJEQ01037183">
    <property type="protein sequence ID" value="OIT08488.1"/>
    <property type="molecule type" value="Genomic_DNA"/>
</dbReference>
<feature type="signal peptide" evidence="1">
    <location>
        <begin position="1"/>
        <end position="27"/>
    </location>
</feature>
<evidence type="ECO:0000256" key="1">
    <source>
        <dbReference type="SAM" id="SignalP"/>
    </source>
</evidence>
<evidence type="ECO:0008006" key="4">
    <source>
        <dbReference type="Google" id="ProtNLM"/>
    </source>
</evidence>
<evidence type="ECO:0000313" key="2">
    <source>
        <dbReference type="EMBL" id="OIT08488.1"/>
    </source>
</evidence>
<protein>
    <recommendedName>
        <fullName evidence="4">Defensin-like protein</fullName>
    </recommendedName>
</protein>
<comment type="caution">
    <text evidence="2">The sequence shown here is derived from an EMBL/GenBank/DDBJ whole genome shotgun (WGS) entry which is preliminary data.</text>
</comment>
<organism evidence="2 3">
    <name type="scientific">Nicotiana attenuata</name>
    <name type="common">Coyote tobacco</name>
    <dbReference type="NCBI Taxonomy" id="49451"/>
    <lineage>
        <taxon>Eukaryota</taxon>
        <taxon>Viridiplantae</taxon>
        <taxon>Streptophyta</taxon>
        <taxon>Embryophyta</taxon>
        <taxon>Tracheophyta</taxon>
        <taxon>Spermatophyta</taxon>
        <taxon>Magnoliopsida</taxon>
        <taxon>eudicotyledons</taxon>
        <taxon>Gunneridae</taxon>
        <taxon>Pentapetalae</taxon>
        <taxon>asterids</taxon>
        <taxon>lamiids</taxon>
        <taxon>Solanales</taxon>
        <taxon>Solanaceae</taxon>
        <taxon>Nicotianoideae</taxon>
        <taxon>Nicotianeae</taxon>
        <taxon>Nicotiana</taxon>
    </lineage>
</organism>
<feature type="chain" id="PRO_5013357859" description="Defensin-like protein" evidence="1">
    <location>
        <begin position="28"/>
        <end position="97"/>
    </location>
</feature>
<dbReference type="Proteomes" id="UP000187609">
    <property type="component" value="Unassembled WGS sequence"/>
</dbReference>
<name>A0A1J6J772_NICAT</name>
<dbReference type="Gramene" id="OIT08488">
    <property type="protein sequence ID" value="OIT08488"/>
    <property type="gene ID" value="A4A49_02075"/>
</dbReference>
<dbReference type="AlphaFoldDB" id="A0A1J6J772"/>
<accession>A0A1J6J772</accession>
<reference evidence="2" key="1">
    <citation type="submission" date="2016-11" db="EMBL/GenBank/DDBJ databases">
        <title>The genome of Nicotiana attenuata.</title>
        <authorList>
            <person name="Xu S."/>
            <person name="Brockmoeller T."/>
            <person name="Gaquerel E."/>
            <person name="Navarro A."/>
            <person name="Kuhl H."/>
            <person name="Gase K."/>
            <person name="Ling Z."/>
            <person name="Zhou W."/>
            <person name="Kreitzer C."/>
            <person name="Stanke M."/>
            <person name="Tang H."/>
            <person name="Lyons E."/>
            <person name="Pandey P."/>
            <person name="Pandey S.P."/>
            <person name="Timmermann B."/>
            <person name="Baldwin I.T."/>
        </authorList>
    </citation>
    <scope>NUCLEOTIDE SEQUENCE [LARGE SCALE GENOMIC DNA]</scope>
    <source>
        <strain evidence="2">UT</strain>
    </source>
</reference>
<evidence type="ECO:0000313" key="3">
    <source>
        <dbReference type="Proteomes" id="UP000187609"/>
    </source>
</evidence>
<dbReference type="OMA" id="PRNCNTQ"/>
<gene>
    <name evidence="2" type="ORF">A4A49_02075</name>
</gene>
<keyword evidence="1" id="KW-0732">Signal</keyword>